<dbReference type="AlphaFoldDB" id="A0A4Y3QXT5"/>
<dbReference type="EMBL" id="BJMM01000011">
    <property type="protein sequence ID" value="GEB50214.1"/>
    <property type="molecule type" value="Genomic_DNA"/>
</dbReference>
<sequence>MSDTQTDTPSDEQTAGEGTQGGRHRGRAAVAEEQVTVPGHGRHRRPGPESGHAGGDASSHAA</sequence>
<feature type="region of interest" description="Disordered" evidence="1">
    <location>
        <begin position="1"/>
        <end position="62"/>
    </location>
</feature>
<evidence type="ECO:0000313" key="2">
    <source>
        <dbReference type="EMBL" id="GEB50214.1"/>
    </source>
</evidence>
<evidence type="ECO:0000256" key="1">
    <source>
        <dbReference type="SAM" id="MobiDB-lite"/>
    </source>
</evidence>
<feature type="compositionally biased region" description="Polar residues" evidence="1">
    <location>
        <begin position="1"/>
        <end position="17"/>
    </location>
</feature>
<dbReference type="RefSeq" id="WP_037865967.1">
    <property type="nucleotide sequence ID" value="NZ_BJMM01000011.1"/>
</dbReference>
<reference evidence="2 3" key="1">
    <citation type="submission" date="2019-06" db="EMBL/GenBank/DDBJ databases">
        <title>Whole genome shotgun sequence of Streptomyces cacaoi subsp. cacaoi NBRC 12748.</title>
        <authorList>
            <person name="Hosoyama A."/>
            <person name="Uohara A."/>
            <person name="Ohji S."/>
            <person name="Ichikawa N."/>
        </authorList>
    </citation>
    <scope>NUCLEOTIDE SEQUENCE [LARGE SCALE GENOMIC DNA]</scope>
    <source>
        <strain evidence="2 3">NBRC 12748</strain>
    </source>
</reference>
<name>A0A4Y3QXT5_STRCI</name>
<proteinExistence type="predicted"/>
<comment type="caution">
    <text evidence="2">The sequence shown here is derived from an EMBL/GenBank/DDBJ whole genome shotgun (WGS) entry which is preliminary data.</text>
</comment>
<organism evidence="2 3">
    <name type="scientific">Streptomyces cacaoi</name>
    <dbReference type="NCBI Taxonomy" id="1898"/>
    <lineage>
        <taxon>Bacteria</taxon>
        <taxon>Bacillati</taxon>
        <taxon>Actinomycetota</taxon>
        <taxon>Actinomycetes</taxon>
        <taxon>Kitasatosporales</taxon>
        <taxon>Streptomycetaceae</taxon>
        <taxon>Streptomyces</taxon>
    </lineage>
</organism>
<accession>A0A4Y3QXT5</accession>
<gene>
    <name evidence="2" type="ORF">SCA03_27650</name>
</gene>
<keyword evidence="3" id="KW-1185">Reference proteome</keyword>
<evidence type="ECO:0000313" key="3">
    <source>
        <dbReference type="Proteomes" id="UP000319210"/>
    </source>
</evidence>
<dbReference type="Proteomes" id="UP000319210">
    <property type="component" value="Unassembled WGS sequence"/>
</dbReference>
<protein>
    <submittedName>
        <fullName evidence="2">Uncharacterized protein</fullName>
    </submittedName>
</protein>